<sequence length="168" mass="19231">MNSVLTRILVFLAALMAANASFAHQQKAALTKVLFNARTGNIEIMHRFNLHDAEHATEEMFGQGADIIQSEKTQKQFQQYVTERFALLDKNDDELPLTSIGYEVDGKFFWVYQETAITEAMTSLKVIHHALRDIWPKQSNMVNVEGKGKLKTLTFDKDTELLEINFQH</sequence>
<proteinExistence type="predicted"/>
<dbReference type="RefSeq" id="WP_263713153.1">
    <property type="nucleotide sequence ID" value="NZ_JAOWKX010000007.1"/>
</dbReference>
<accession>A0ABT3AB09</accession>
<evidence type="ECO:0008006" key="4">
    <source>
        <dbReference type="Google" id="ProtNLM"/>
    </source>
</evidence>
<dbReference type="InterPro" id="IPR046525">
    <property type="entry name" value="DUF6702"/>
</dbReference>
<keyword evidence="1" id="KW-0732">Signal</keyword>
<organism evidence="2 3">
    <name type="scientific">Fluctibacter corallii</name>
    <dbReference type="NCBI Taxonomy" id="2984329"/>
    <lineage>
        <taxon>Bacteria</taxon>
        <taxon>Pseudomonadati</taxon>
        <taxon>Pseudomonadota</taxon>
        <taxon>Gammaproteobacteria</taxon>
        <taxon>Alteromonadales</taxon>
        <taxon>Alteromonadaceae</taxon>
        <taxon>Fluctibacter</taxon>
    </lineage>
</organism>
<dbReference type="Pfam" id="PF20420">
    <property type="entry name" value="DUF6702"/>
    <property type="match status" value="1"/>
</dbReference>
<evidence type="ECO:0000313" key="2">
    <source>
        <dbReference type="EMBL" id="MCV2885874.1"/>
    </source>
</evidence>
<protein>
    <recommendedName>
        <fullName evidence="4">Orphan protein</fullName>
    </recommendedName>
</protein>
<evidence type="ECO:0000313" key="3">
    <source>
        <dbReference type="Proteomes" id="UP001652504"/>
    </source>
</evidence>
<keyword evidence="3" id="KW-1185">Reference proteome</keyword>
<evidence type="ECO:0000256" key="1">
    <source>
        <dbReference type="SAM" id="SignalP"/>
    </source>
</evidence>
<comment type="caution">
    <text evidence="2">The sequence shown here is derived from an EMBL/GenBank/DDBJ whole genome shotgun (WGS) entry which is preliminary data.</text>
</comment>
<feature type="chain" id="PRO_5046074892" description="Orphan protein" evidence="1">
    <location>
        <begin position="24"/>
        <end position="168"/>
    </location>
</feature>
<name>A0ABT3AB09_9ALTE</name>
<gene>
    <name evidence="2" type="ORF">OE749_14340</name>
</gene>
<dbReference type="Proteomes" id="UP001652504">
    <property type="component" value="Unassembled WGS sequence"/>
</dbReference>
<reference evidence="2 3" key="1">
    <citation type="submission" date="2022-10" db="EMBL/GenBank/DDBJ databases">
        <title>Aestuariibacter sp. AA17 isolated from Montipora capitata coral fragment.</title>
        <authorList>
            <person name="Emsley S.A."/>
            <person name="Pfannmuller K.M."/>
            <person name="Loughran R.M."/>
            <person name="Shlafstein M."/>
            <person name="Papke E."/>
            <person name="Saw J.H."/>
            <person name="Ushijima B."/>
            <person name="Videau P."/>
        </authorList>
    </citation>
    <scope>NUCLEOTIDE SEQUENCE [LARGE SCALE GENOMIC DNA]</scope>
    <source>
        <strain evidence="2 3">AA17</strain>
    </source>
</reference>
<feature type="signal peptide" evidence="1">
    <location>
        <begin position="1"/>
        <end position="23"/>
    </location>
</feature>
<dbReference type="EMBL" id="JAOWKX010000007">
    <property type="protein sequence ID" value="MCV2885874.1"/>
    <property type="molecule type" value="Genomic_DNA"/>
</dbReference>